<keyword evidence="2" id="KW-1185">Reference proteome</keyword>
<dbReference type="Proteomes" id="UP001448207">
    <property type="component" value="Unassembled WGS sequence"/>
</dbReference>
<name>A0ABR3B299_PHYBL</name>
<dbReference type="EMBL" id="JBCLYO010000008">
    <property type="protein sequence ID" value="KAL0086479.1"/>
    <property type="molecule type" value="Genomic_DNA"/>
</dbReference>
<organism evidence="1 2">
    <name type="scientific">Phycomyces blakesleeanus</name>
    <dbReference type="NCBI Taxonomy" id="4837"/>
    <lineage>
        <taxon>Eukaryota</taxon>
        <taxon>Fungi</taxon>
        <taxon>Fungi incertae sedis</taxon>
        <taxon>Mucoromycota</taxon>
        <taxon>Mucoromycotina</taxon>
        <taxon>Mucoromycetes</taxon>
        <taxon>Mucorales</taxon>
        <taxon>Phycomycetaceae</taxon>
        <taxon>Phycomyces</taxon>
    </lineage>
</organism>
<sequence length="65" mass="7310">MATTQAKPHVTIRGSQANITNTLSREDLLRLARDEYARQLCKFTANQLSRYTNKSHTSSTAKQSV</sequence>
<accession>A0ABR3B299</accession>
<gene>
    <name evidence="1" type="ORF">J3Q64DRAFT_1740163</name>
</gene>
<evidence type="ECO:0000313" key="1">
    <source>
        <dbReference type="EMBL" id="KAL0086479.1"/>
    </source>
</evidence>
<proteinExistence type="predicted"/>
<protein>
    <submittedName>
        <fullName evidence="1">Uncharacterized protein</fullName>
    </submittedName>
</protein>
<evidence type="ECO:0000313" key="2">
    <source>
        <dbReference type="Proteomes" id="UP001448207"/>
    </source>
</evidence>
<comment type="caution">
    <text evidence="1">The sequence shown here is derived from an EMBL/GenBank/DDBJ whole genome shotgun (WGS) entry which is preliminary data.</text>
</comment>
<reference evidence="1 2" key="1">
    <citation type="submission" date="2024-04" db="EMBL/GenBank/DDBJ databases">
        <title>Symmetric and asymmetric DNA N6-adenine methylation regulates different biological responses in Mucorales.</title>
        <authorList>
            <consortium name="Lawrence Berkeley National Laboratory"/>
            <person name="Lax C."/>
            <person name="Mondo S.J."/>
            <person name="Osorio-Concepcion M."/>
            <person name="Muszewska A."/>
            <person name="Corrochano-Luque M."/>
            <person name="Gutierrez G."/>
            <person name="Riley R."/>
            <person name="Lipzen A."/>
            <person name="Guo J."/>
            <person name="Hundley H."/>
            <person name="Amirebrahimi M."/>
            <person name="Ng V."/>
            <person name="Lorenzo-Gutierrez D."/>
            <person name="Binder U."/>
            <person name="Yang J."/>
            <person name="Song Y."/>
            <person name="Canovas D."/>
            <person name="Navarro E."/>
            <person name="Freitag M."/>
            <person name="Gabaldon T."/>
            <person name="Grigoriev I.V."/>
            <person name="Corrochano L.M."/>
            <person name="Nicolas F.E."/>
            <person name="Garre V."/>
        </authorList>
    </citation>
    <scope>NUCLEOTIDE SEQUENCE [LARGE SCALE GENOMIC DNA]</scope>
    <source>
        <strain evidence="1 2">L51</strain>
    </source>
</reference>